<keyword evidence="2" id="KW-1185">Reference proteome</keyword>
<organism evidence="1 2">
    <name type="scientific">Dendronalium phyllosphericum CENA369</name>
    <dbReference type="NCBI Taxonomy" id="1725256"/>
    <lineage>
        <taxon>Bacteria</taxon>
        <taxon>Bacillati</taxon>
        <taxon>Cyanobacteriota</taxon>
        <taxon>Cyanophyceae</taxon>
        <taxon>Nostocales</taxon>
        <taxon>Nostocaceae</taxon>
        <taxon>Dendronalium</taxon>
        <taxon>Dendronalium phyllosphericum</taxon>
    </lineage>
</organism>
<gene>
    <name evidence="1" type="ORF">I8752_23165</name>
</gene>
<sequence length="77" mass="9181">MKWILALRQLPQRVIRGCYALKQHKISDAFARLKNIWLAIAVLTVKPKRYTPFLITTISWRTLEEQVNFNHNDKVFQ</sequence>
<accession>A0A8J7ICG2</accession>
<comment type="caution">
    <text evidence="1">The sequence shown here is derived from an EMBL/GenBank/DDBJ whole genome shotgun (WGS) entry which is preliminary data.</text>
</comment>
<reference evidence="1 2" key="1">
    <citation type="journal article" date="2021" name="Int. J. Syst. Evol. Microbiol.">
        <title>Amazonocrinis nigriterrae gen. nov., sp. nov., Atlanticothrix silvestris gen. nov., sp. nov. and Dendronalium phyllosphericum gen. nov., sp. nov., nostocacean cyanobacteria from Brazilian environments.</title>
        <authorList>
            <person name="Alvarenga D.O."/>
            <person name="Andreote A.P.D."/>
            <person name="Branco L.H.Z."/>
            <person name="Delbaje E."/>
            <person name="Cruz R.B."/>
            <person name="Varani A.M."/>
            <person name="Fiore M.F."/>
        </authorList>
    </citation>
    <scope>NUCLEOTIDE SEQUENCE [LARGE SCALE GENOMIC DNA]</scope>
    <source>
        <strain evidence="1 2">CENA369</strain>
    </source>
</reference>
<evidence type="ECO:0000313" key="2">
    <source>
        <dbReference type="Proteomes" id="UP000662314"/>
    </source>
</evidence>
<dbReference type="EMBL" id="JAECZA010000211">
    <property type="protein sequence ID" value="MBH8575847.1"/>
    <property type="molecule type" value="Genomic_DNA"/>
</dbReference>
<dbReference type="AlphaFoldDB" id="A0A8J7ICG2"/>
<proteinExistence type="predicted"/>
<name>A0A8J7ICG2_9NOST</name>
<evidence type="ECO:0000313" key="1">
    <source>
        <dbReference type="EMBL" id="MBH8575847.1"/>
    </source>
</evidence>
<dbReference type="Proteomes" id="UP000662314">
    <property type="component" value="Unassembled WGS sequence"/>
</dbReference>
<protein>
    <submittedName>
        <fullName evidence="1">Uncharacterized protein</fullName>
    </submittedName>
</protein>
<dbReference type="RefSeq" id="WP_214434605.1">
    <property type="nucleotide sequence ID" value="NZ_CAWPUQ010000136.1"/>
</dbReference>